<keyword evidence="1" id="KW-1133">Transmembrane helix</keyword>
<keyword evidence="1" id="KW-0812">Transmembrane</keyword>
<sequence>MLYTSSAIRQKILSFCYLSLKIENILIILRIAKDKSKFNFQIMYIATLLINFRLILTKRLFIKDK</sequence>
<evidence type="ECO:0000313" key="3">
    <source>
        <dbReference type="Proteomes" id="UP000236527"/>
    </source>
</evidence>
<gene>
    <name evidence="2" type="ORF">NCWK1_3838</name>
</gene>
<dbReference type="EMBL" id="BDGE01000066">
    <property type="protein sequence ID" value="GBE94070.1"/>
    <property type="molecule type" value="Genomic_DNA"/>
</dbReference>
<keyword evidence="3" id="KW-1185">Reference proteome</keyword>
<keyword evidence="1" id="KW-0472">Membrane</keyword>
<feature type="transmembrane region" description="Helical" evidence="1">
    <location>
        <begin position="38"/>
        <end position="56"/>
    </location>
</feature>
<comment type="caution">
    <text evidence="2">The sequence shown here is derived from an EMBL/GenBank/DDBJ whole genome shotgun (WGS) entry which is preliminary data.</text>
</comment>
<proteinExistence type="predicted"/>
<protein>
    <submittedName>
        <fullName evidence="2">Uncharacterized protein</fullName>
    </submittedName>
</protein>
<reference evidence="3" key="1">
    <citation type="journal article" date="2018" name="Genome Announc.">
        <title>Draft Genome Sequence of the Nitrogen-Fixing and Hormogonia-Inducing Cyanobacterium Nostoc cycadae Strain WK-1, Isolated from the Coralloid Roots of Cycas revoluta.</title>
        <authorList>
            <person name="Kanesaki Y."/>
            <person name="Hirose M."/>
            <person name="Hirose Y."/>
            <person name="Fujisawa T."/>
            <person name="Nakamura Y."/>
            <person name="Watanabe S."/>
            <person name="Matsunaga S."/>
            <person name="Uchida H."/>
            <person name="Murakami A."/>
        </authorList>
    </citation>
    <scope>NUCLEOTIDE SEQUENCE [LARGE SCALE GENOMIC DNA]</scope>
    <source>
        <strain evidence="3">WK-1</strain>
    </source>
</reference>
<evidence type="ECO:0000256" key="1">
    <source>
        <dbReference type="SAM" id="Phobius"/>
    </source>
</evidence>
<dbReference type="Proteomes" id="UP000236527">
    <property type="component" value="Unassembled WGS sequence"/>
</dbReference>
<organism evidence="2 3">
    <name type="scientific">Nostoc cycadae WK-1</name>
    <dbReference type="NCBI Taxonomy" id="1861711"/>
    <lineage>
        <taxon>Bacteria</taxon>
        <taxon>Bacillati</taxon>
        <taxon>Cyanobacteriota</taxon>
        <taxon>Cyanophyceae</taxon>
        <taxon>Nostocales</taxon>
        <taxon>Nostocaceae</taxon>
        <taxon>Nostoc</taxon>
    </lineage>
</organism>
<dbReference type="AlphaFoldDB" id="A0A2H6LLH6"/>
<name>A0A2H6LLH6_9NOSO</name>
<feature type="transmembrane region" description="Helical" evidence="1">
    <location>
        <begin position="12"/>
        <end position="32"/>
    </location>
</feature>
<evidence type="ECO:0000313" key="2">
    <source>
        <dbReference type="EMBL" id="GBE94070.1"/>
    </source>
</evidence>
<accession>A0A2H6LLH6</accession>